<dbReference type="Proteomes" id="UP000242450">
    <property type="component" value="Chromosome 6"/>
</dbReference>
<keyword evidence="4 7" id="KW-1133">Transmembrane helix</keyword>
<name>A0A212D6F8_CEREH</name>
<dbReference type="EMBL" id="MKHE01000006">
    <property type="protein sequence ID" value="OWK13847.1"/>
    <property type="molecule type" value="Genomic_DNA"/>
</dbReference>
<evidence type="ECO:0000313" key="9">
    <source>
        <dbReference type="Proteomes" id="UP000242450"/>
    </source>
</evidence>
<protein>
    <submittedName>
        <fullName evidence="8">PROM1</fullName>
    </submittedName>
</protein>
<keyword evidence="6" id="KW-0325">Glycoprotein</keyword>
<dbReference type="GO" id="GO:0031528">
    <property type="term" value="C:microvillus membrane"/>
    <property type="evidence" value="ECO:0007669"/>
    <property type="project" value="UniProtKB-SubCell"/>
</dbReference>
<dbReference type="PANTHER" id="PTHR22730">
    <property type="entry name" value="PROMININ PROM PROTEIN"/>
    <property type="match status" value="1"/>
</dbReference>
<dbReference type="PANTHER" id="PTHR22730:SF3">
    <property type="entry name" value="PROMININ-1"/>
    <property type="match status" value="1"/>
</dbReference>
<reference evidence="8 9" key="1">
    <citation type="journal article" date="2018" name="Mol. Genet. Genomics">
        <title>The red deer Cervus elaphus genome CerEla1.0: sequencing, annotating, genes, and chromosomes.</title>
        <authorList>
            <person name="Bana N.A."/>
            <person name="Nyiri A."/>
            <person name="Nagy J."/>
            <person name="Frank K."/>
            <person name="Nagy T."/>
            <person name="Steger V."/>
            <person name="Schiller M."/>
            <person name="Lakatos P."/>
            <person name="Sugar L."/>
            <person name="Horn P."/>
            <person name="Barta E."/>
            <person name="Orosz L."/>
        </authorList>
    </citation>
    <scope>NUCLEOTIDE SEQUENCE [LARGE SCALE GENOMIC DNA]</scope>
    <source>
        <strain evidence="8">Hungarian</strain>
    </source>
</reference>
<keyword evidence="9" id="KW-1185">Reference proteome</keyword>
<dbReference type="InterPro" id="IPR008795">
    <property type="entry name" value="Prominin"/>
</dbReference>
<comment type="similarity">
    <text evidence="2">Belongs to the prominin family.</text>
</comment>
<dbReference type="GO" id="GO:0045494">
    <property type="term" value="P:photoreceptor cell maintenance"/>
    <property type="evidence" value="ECO:0007669"/>
    <property type="project" value="TreeGrafter"/>
</dbReference>
<proteinExistence type="inferred from homology"/>
<dbReference type="OrthoDB" id="6229420at2759"/>
<comment type="subcellular location">
    <subcellularLocation>
        <location evidence="1">Cell projection</location>
        <location evidence="1">Microvillus membrane</location>
        <topology evidence="1">Multi-pass membrane protein</topology>
    </subcellularLocation>
</comment>
<keyword evidence="5 7" id="KW-0472">Membrane</keyword>
<evidence type="ECO:0000313" key="8">
    <source>
        <dbReference type="EMBL" id="OWK13847.1"/>
    </source>
</evidence>
<dbReference type="GO" id="GO:0060219">
    <property type="term" value="P:camera-type eye photoreceptor cell differentiation"/>
    <property type="evidence" value="ECO:0007669"/>
    <property type="project" value="TreeGrafter"/>
</dbReference>
<feature type="transmembrane region" description="Helical" evidence="7">
    <location>
        <begin position="36"/>
        <end position="56"/>
    </location>
</feature>
<dbReference type="GO" id="GO:0071914">
    <property type="term" value="C:prominosome"/>
    <property type="evidence" value="ECO:0007669"/>
    <property type="project" value="TreeGrafter"/>
</dbReference>
<organism evidence="8 9">
    <name type="scientific">Cervus elaphus hippelaphus</name>
    <name type="common">European red deer</name>
    <dbReference type="NCBI Taxonomy" id="46360"/>
    <lineage>
        <taxon>Eukaryota</taxon>
        <taxon>Metazoa</taxon>
        <taxon>Chordata</taxon>
        <taxon>Craniata</taxon>
        <taxon>Vertebrata</taxon>
        <taxon>Euteleostomi</taxon>
        <taxon>Mammalia</taxon>
        <taxon>Eutheria</taxon>
        <taxon>Laurasiatheria</taxon>
        <taxon>Artiodactyla</taxon>
        <taxon>Ruminantia</taxon>
        <taxon>Pecora</taxon>
        <taxon>Cervidae</taxon>
        <taxon>Cervinae</taxon>
        <taxon>Cervus</taxon>
    </lineage>
</organism>
<evidence type="ECO:0000256" key="1">
    <source>
        <dbReference type="ARBA" id="ARBA00004475"/>
    </source>
</evidence>
<evidence type="ECO:0000256" key="4">
    <source>
        <dbReference type="ARBA" id="ARBA00022989"/>
    </source>
</evidence>
<gene>
    <name evidence="8" type="ORF">Celaphus_00017257</name>
</gene>
<dbReference type="GO" id="GO:0005929">
    <property type="term" value="C:cilium"/>
    <property type="evidence" value="ECO:0007669"/>
    <property type="project" value="TreeGrafter"/>
</dbReference>
<dbReference type="GO" id="GO:0015485">
    <property type="term" value="F:cholesterol binding"/>
    <property type="evidence" value="ECO:0007669"/>
    <property type="project" value="TreeGrafter"/>
</dbReference>
<evidence type="ECO:0000256" key="5">
    <source>
        <dbReference type="ARBA" id="ARBA00023136"/>
    </source>
</evidence>
<evidence type="ECO:0000256" key="7">
    <source>
        <dbReference type="SAM" id="Phobius"/>
    </source>
</evidence>
<evidence type="ECO:0000256" key="2">
    <source>
        <dbReference type="ARBA" id="ARBA00006058"/>
    </source>
</evidence>
<accession>A0A212D6F8</accession>
<dbReference type="AlphaFoldDB" id="A0A212D6F8"/>
<keyword evidence="3 7" id="KW-0812">Transmembrane</keyword>
<evidence type="ECO:0000256" key="6">
    <source>
        <dbReference type="ARBA" id="ARBA00023180"/>
    </source>
</evidence>
<sequence>MLWITQQIAACKPAATALDSAVNVFLCSYIVDPLNLFWFGIGKATVLLLPALIFAVKLAKYLRRMYSEDVYEDEPVHNMRHANTRSRVEQGTQTI</sequence>
<dbReference type="GO" id="GO:0016324">
    <property type="term" value="C:apical plasma membrane"/>
    <property type="evidence" value="ECO:0007669"/>
    <property type="project" value="TreeGrafter"/>
</dbReference>
<comment type="caution">
    <text evidence="8">The sequence shown here is derived from an EMBL/GenBank/DDBJ whole genome shotgun (WGS) entry which is preliminary data.</text>
</comment>
<dbReference type="Pfam" id="PF05478">
    <property type="entry name" value="Prominin"/>
    <property type="match status" value="1"/>
</dbReference>
<dbReference type="GO" id="GO:0009986">
    <property type="term" value="C:cell surface"/>
    <property type="evidence" value="ECO:0007669"/>
    <property type="project" value="TreeGrafter"/>
</dbReference>
<evidence type="ECO:0000256" key="3">
    <source>
        <dbReference type="ARBA" id="ARBA00022692"/>
    </source>
</evidence>